<name>A0A8S2YDB9_9BILA</name>
<dbReference type="Proteomes" id="UP000682733">
    <property type="component" value="Unassembled WGS sequence"/>
</dbReference>
<dbReference type="Gene3D" id="1.20.58.60">
    <property type="match status" value="1"/>
</dbReference>
<proteinExistence type="predicted"/>
<organism evidence="1 2">
    <name type="scientific">Didymodactylos carnosus</name>
    <dbReference type="NCBI Taxonomy" id="1234261"/>
    <lineage>
        <taxon>Eukaryota</taxon>
        <taxon>Metazoa</taxon>
        <taxon>Spiralia</taxon>
        <taxon>Gnathifera</taxon>
        <taxon>Rotifera</taxon>
        <taxon>Eurotatoria</taxon>
        <taxon>Bdelloidea</taxon>
        <taxon>Philodinida</taxon>
        <taxon>Philodinidae</taxon>
        <taxon>Didymodactylos</taxon>
    </lineage>
</organism>
<dbReference type="EMBL" id="CAJOBA010109365">
    <property type="protein sequence ID" value="CAF4548469.1"/>
    <property type="molecule type" value="Genomic_DNA"/>
</dbReference>
<feature type="non-terminal residue" evidence="1">
    <location>
        <position position="118"/>
    </location>
</feature>
<sequence length="118" mass="14271">AELDQLRQQTEKRKERLNMLIQQRQEFDTASNRLTMWIDDRLRVITTEQTIPFKSSEIERLHKKHLDIINEIKFQRITLDNMMKLSEEIKNGYSHEGQNEIDLHMNDIVRKLNHLDET</sequence>
<accession>A0A8S2YDB9</accession>
<dbReference type="Pfam" id="PF00435">
    <property type="entry name" value="Spectrin"/>
    <property type="match status" value="1"/>
</dbReference>
<evidence type="ECO:0000313" key="1">
    <source>
        <dbReference type="EMBL" id="CAF4548469.1"/>
    </source>
</evidence>
<dbReference type="InterPro" id="IPR002017">
    <property type="entry name" value="Spectrin_repeat"/>
</dbReference>
<dbReference type="SUPFAM" id="SSF46966">
    <property type="entry name" value="Spectrin repeat"/>
    <property type="match status" value="1"/>
</dbReference>
<comment type="caution">
    <text evidence="1">The sequence shown here is derived from an EMBL/GenBank/DDBJ whole genome shotgun (WGS) entry which is preliminary data.</text>
</comment>
<gene>
    <name evidence="1" type="ORF">TMI583_LOCUS49578</name>
</gene>
<dbReference type="AlphaFoldDB" id="A0A8S2YDB9"/>
<evidence type="ECO:0000313" key="2">
    <source>
        <dbReference type="Proteomes" id="UP000682733"/>
    </source>
</evidence>
<protein>
    <submittedName>
        <fullName evidence="1">Uncharacterized protein</fullName>
    </submittedName>
</protein>
<reference evidence="1" key="1">
    <citation type="submission" date="2021-02" db="EMBL/GenBank/DDBJ databases">
        <authorList>
            <person name="Nowell W R."/>
        </authorList>
    </citation>
    <scope>NUCLEOTIDE SEQUENCE</scope>
</reference>
<feature type="non-terminal residue" evidence="1">
    <location>
        <position position="1"/>
    </location>
</feature>